<dbReference type="HOGENOM" id="CLU_1263710_0_0_1"/>
<accession>D0P1D4</accession>
<sequence>MVIFLMSTALFLSSLRLTRSRSLSCRHTRAISRNLSTMPFYQPFHATSRRCRLSALKINYEKQLEDFPLRHDQAQPTEHNLAVLVMKASKGAVTMSTCLTAFRRTGIVPLCLETMLQRIVGKQPVVTDLPLVSYIRSLPDPAPRQEHQLKRVGISHNALKATFLGMETISMLAPKFQSPKRTRSFVSGGVLMTRPEMKAAVLEAEVQRRQKLEERAAKA</sequence>
<keyword evidence="1" id="KW-0732">Signal</keyword>
<evidence type="ECO:0000313" key="3">
    <source>
        <dbReference type="Proteomes" id="UP000006643"/>
    </source>
</evidence>
<dbReference type="KEGG" id="pif:PITG_23170"/>
<dbReference type="EMBL" id="DS028244">
    <property type="protein sequence ID" value="EEY54164.1"/>
    <property type="molecule type" value="Genomic_DNA"/>
</dbReference>
<feature type="chain" id="PRO_5003013772" description="Secreted RxLR effector peptide protein" evidence="1">
    <location>
        <begin position="21"/>
        <end position="219"/>
    </location>
</feature>
<dbReference type="AlphaFoldDB" id="D0P1D4"/>
<protein>
    <recommendedName>
        <fullName evidence="4">Secreted RxLR effector peptide protein</fullName>
    </recommendedName>
</protein>
<dbReference type="Proteomes" id="UP000006643">
    <property type="component" value="Unassembled WGS sequence"/>
</dbReference>
<evidence type="ECO:0000256" key="1">
    <source>
        <dbReference type="SAM" id="SignalP"/>
    </source>
</evidence>
<organism evidence="2 3">
    <name type="scientific">Phytophthora infestans (strain T30-4)</name>
    <name type="common">Potato late blight agent</name>
    <dbReference type="NCBI Taxonomy" id="403677"/>
    <lineage>
        <taxon>Eukaryota</taxon>
        <taxon>Sar</taxon>
        <taxon>Stramenopiles</taxon>
        <taxon>Oomycota</taxon>
        <taxon>Peronosporomycetes</taxon>
        <taxon>Peronosporales</taxon>
        <taxon>Peronosporaceae</taxon>
        <taxon>Phytophthora</taxon>
    </lineage>
</organism>
<keyword evidence="3" id="KW-1185">Reference proteome</keyword>
<dbReference type="InParanoid" id="D0P1D4"/>
<feature type="signal peptide" evidence="1">
    <location>
        <begin position="1"/>
        <end position="20"/>
    </location>
</feature>
<dbReference type="OrthoDB" id="10591901at2759"/>
<dbReference type="GeneID" id="9469773"/>
<evidence type="ECO:0008006" key="4">
    <source>
        <dbReference type="Google" id="ProtNLM"/>
    </source>
</evidence>
<gene>
    <name evidence="2" type="ORF">PITG_23170</name>
</gene>
<dbReference type="VEuPathDB" id="FungiDB:PITG_23170"/>
<name>D0P1D4_PHYIT</name>
<reference evidence="3" key="1">
    <citation type="journal article" date="2009" name="Nature">
        <title>Genome sequence and analysis of the Irish potato famine pathogen Phytophthora infestans.</title>
        <authorList>
            <consortium name="The Broad Institute Genome Sequencing Platform"/>
            <person name="Haas B.J."/>
            <person name="Kamoun S."/>
            <person name="Zody M.C."/>
            <person name="Jiang R.H."/>
            <person name="Handsaker R.E."/>
            <person name="Cano L.M."/>
            <person name="Grabherr M."/>
            <person name="Kodira C.D."/>
            <person name="Raffaele S."/>
            <person name="Torto-Alalibo T."/>
            <person name="Bozkurt T.O."/>
            <person name="Ah-Fong A.M."/>
            <person name="Alvarado L."/>
            <person name="Anderson V.L."/>
            <person name="Armstrong M.R."/>
            <person name="Avrova A."/>
            <person name="Baxter L."/>
            <person name="Beynon J."/>
            <person name="Boevink P.C."/>
            <person name="Bollmann S.R."/>
            <person name="Bos J.I."/>
            <person name="Bulone V."/>
            <person name="Cai G."/>
            <person name="Cakir C."/>
            <person name="Carrington J.C."/>
            <person name="Chawner M."/>
            <person name="Conti L."/>
            <person name="Costanzo S."/>
            <person name="Ewan R."/>
            <person name="Fahlgren N."/>
            <person name="Fischbach M.A."/>
            <person name="Fugelstad J."/>
            <person name="Gilroy E.M."/>
            <person name="Gnerre S."/>
            <person name="Green P.J."/>
            <person name="Grenville-Briggs L.J."/>
            <person name="Griffith J."/>
            <person name="Grunwald N.J."/>
            <person name="Horn K."/>
            <person name="Horner N.R."/>
            <person name="Hu C.H."/>
            <person name="Huitema E."/>
            <person name="Jeong D.H."/>
            <person name="Jones A.M."/>
            <person name="Jones J.D."/>
            <person name="Jones R.W."/>
            <person name="Karlsson E.K."/>
            <person name="Kunjeti S.G."/>
            <person name="Lamour K."/>
            <person name="Liu Z."/>
            <person name="Ma L."/>
            <person name="Maclean D."/>
            <person name="Chibucos M.C."/>
            <person name="McDonald H."/>
            <person name="McWalters J."/>
            <person name="Meijer H.J."/>
            <person name="Morgan W."/>
            <person name="Morris P.F."/>
            <person name="Munro C.A."/>
            <person name="O'Neill K."/>
            <person name="Ospina-Giraldo M."/>
            <person name="Pinzon A."/>
            <person name="Pritchard L."/>
            <person name="Ramsahoye B."/>
            <person name="Ren Q."/>
            <person name="Restrepo S."/>
            <person name="Roy S."/>
            <person name="Sadanandom A."/>
            <person name="Savidor A."/>
            <person name="Schornack S."/>
            <person name="Schwartz D.C."/>
            <person name="Schumann U.D."/>
            <person name="Schwessinger B."/>
            <person name="Seyer L."/>
            <person name="Sharpe T."/>
            <person name="Silvar C."/>
            <person name="Song J."/>
            <person name="Studholme D.J."/>
            <person name="Sykes S."/>
            <person name="Thines M."/>
            <person name="van de Vondervoort P.J."/>
            <person name="Phuntumart V."/>
            <person name="Wawra S."/>
            <person name="Weide R."/>
            <person name="Win J."/>
            <person name="Young C."/>
            <person name="Zhou S."/>
            <person name="Fry W."/>
            <person name="Meyers B.C."/>
            <person name="van West P."/>
            <person name="Ristaino J."/>
            <person name="Govers F."/>
            <person name="Birch P.R."/>
            <person name="Whisson S.C."/>
            <person name="Judelson H.S."/>
            <person name="Nusbaum C."/>
        </authorList>
    </citation>
    <scope>NUCLEOTIDE SEQUENCE [LARGE SCALE GENOMIC DNA]</scope>
    <source>
        <strain evidence="3">T30-4</strain>
    </source>
</reference>
<proteinExistence type="predicted"/>
<dbReference type="RefSeq" id="XP_002895897.1">
    <property type="nucleotide sequence ID" value="XM_002895851.1"/>
</dbReference>
<evidence type="ECO:0000313" key="2">
    <source>
        <dbReference type="EMBL" id="EEY54164.1"/>
    </source>
</evidence>